<dbReference type="PANTHER" id="PTHR43386">
    <property type="entry name" value="OLIGOPEPTIDE TRANSPORT SYSTEM PERMEASE PROTEIN APPC"/>
    <property type="match status" value="1"/>
</dbReference>
<feature type="transmembrane region" description="Helical" evidence="8">
    <location>
        <begin position="221"/>
        <end position="242"/>
    </location>
</feature>
<dbReference type="InterPro" id="IPR035906">
    <property type="entry name" value="MetI-like_sf"/>
</dbReference>
<dbReference type="CDD" id="cd06261">
    <property type="entry name" value="TM_PBP2"/>
    <property type="match status" value="1"/>
</dbReference>
<dbReference type="SUPFAM" id="SSF161098">
    <property type="entry name" value="MetI-like"/>
    <property type="match status" value="1"/>
</dbReference>
<dbReference type="STRING" id="138074.SYMBAF_50384"/>
<dbReference type="PROSITE" id="PS50928">
    <property type="entry name" value="ABC_TM1"/>
    <property type="match status" value="1"/>
</dbReference>
<keyword evidence="5 8" id="KW-0812">Transmembrane</keyword>
<evidence type="ECO:0000256" key="5">
    <source>
        <dbReference type="ARBA" id="ARBA00022692"/>
    </source>
</evidence>
<accession>A0A068Z3G3</accession>
<dbReference type="GO" id="GO:0055085">
    <property type="term" value="P:transmembrane transport"/>
    <property type="evidence" value="ECO:0007669"/>
    <property type="project" value="InterPro"/>
</dbReference>
<keyword evidence="6 8" id="KW-1133">Transmembrane helix</keyword>
<evidence type="ECO:0000256" key="7">
    <source>
        <dbReference type="ARBA" id="ARBA00023136"/>
    </source>
</evidence>
<keyword evidence="7 8" id="KW-0472">Membrane</keyword>
<evidence type="ECO:0000313" key="9">
    <source>
        <dbReference type="EMBL" id="QLH62589.1"/>
    </source>
</evidence>
<keyword evidence="3" id="KW-1003">Cell membrane</keyword>
<evidence type="ECO:0000256" key="3">
    <source>
        <dbReference type="ARBA" id="ARBA00022475"/>
    </source>
</evidence>
<evidence type="ECO:0000256" key="1">
    <source>
        <dbReference type="ARBA" id="ARBA00004429"/>
    </source>
</evidence>
<proteinExistence type="inferred from homology"/>
<evidence type="ECO:0000313" key="10">
    <source>
        <dbReference type="Proteomes" id="UP000042738"/>
    </source>
</evidence>
<evidence type="ECO:0000256" key="6">
    <source>
        <dbReference type="ARBA" id="ARBA00022989"/>
    </source>
</evidence>
<dbReference type="Gene3D" id="1.10.3720.10">
    <property type="entry name" value="MetI-like"/>
    <property type="match status" value="1"/>
</dbReference>
<keyword evidence="4" id="KW-0997">Cell inner membrane</keyword>
<comment type="similarity">
    <text evidence="8">Belongs to the binding-protein-dependent transport system permease family.</text>
</comment>
<dbReference type="RefSeq" id="WP_040265969.1">
    <property type="nucleotide sequence ID" value="NZ_CAXKXZ010000010.1"/>
</dbReference>
<name>A0A068Z3G3_9GAMM</name>
<dbReference type="Pfam" id="PF00528">
    <property type="entry name" value="BPD_transp_1"/>
    <property type="match status" value="1"/>
</dbReference>
<keyword evidence="2 8" id="KW-0813">Transport</keyword>
<dbReference type="GeneID" id="93736082"/>
<dbReference type="PANTHER" id="PTHR43386:SF25">
    <property type="entry name" value="PEPTIDE ABC TRANSPORTER PERMEASE PROTEIN"/>
    <property type="match status" value="1"/>
</dbReference>
<dbReference type="EMBL" id="CP050855">
    <property type="protein sequence ID" value="QLH62589.1"/>
    <property type="molecule type" value="Genomic_DNA"/>
</dbReference>
<evidence type="ECO:0000256" key="4">
    <source>
        <dbReference type="ARBA" id="ARBA00022519"/>
    </source>
</evidence>
<comment type="subcellular location">
    <subcellularLocation>
        <location evidence="1">Cell inner membrane</location>
        <topology evidence="1">Multi-pass membrane protein</topology>
    </subcellularLocation>
    <subcellularLocation>
        <location evidence="8">Cell membrane</location>
        <topology evidence="8">Multi-pass membrane protein</topology>
    </subcellularLocation>
</comment>
<protein>
    <submittedName>
        <fullName evidence="9">ABC transporter permease</fullName>
    </submittedName>
</protein>
<dbReference type="InterPro" id="IPR050366">
    <property type="entry name" value="BP-dependent_transpt_permease"/>
</dbReference>
<dbReference type="Proteomes" id="UP000042738">
    <property type="component" value="Chromosome"/>
</dbReference>
<dbReference type="AlphaFoldDB" id="A0A068Z3G3"/>
<evidence type="ECO:0000256" key="8">
    <source>
        <dbReference type="RuleBase" id="RU363032"/>
    </source>
</evidence>
<reference evidence="9 10" key="1">
    <citation type="journal article" date="2014" name="Genome Announc.">
        <title>Whole-Genome Sequence of Serratia symbiotica Strain CWBI-2.3T, a Free-Living Symbiont of the Black Bean Aphid Aphis fabae.</title>
        <authorList>
            <person name="Foray V."/>
            <person name="Grigorescu A.S."/>
            <person name="Sabri A."/>
            <person name="Haubruge E."/>
            <person name="Lognay G."/>
            <person name="Francis F."/>
            <person name="Fauconnier M.L."/>
            <person name="Hance T."/>
            <person name="Thonart P."/>
        </authorList>
    </citation>
    <scope>NUCLEOTIDE SEQUENCE [LARGE SCALE GENOMIC DNA]</scope>
    <source>
        <strain evidence="9">CWBI-2.3</strain>
    </source>
</reference>
<sequence>MKFVVLIMLVVILCAPWLAPFPPQRTLVMAWQWPAQPFWLGSDGLGRDVLSRLLSGGRTLLIFPLLCTLSSTLIGSVIALLLLALPGRGRRCVALLDPILYMPPLLVLIGVIYLLGSGQPALLLGITLLNIPFTVRYVRALADPVFDSGYVEVAFAAGDALVLILWREVLPVIVPGILADATTRFITAIYLLTSASFLGITHTESVDWAGMVRDGLPGLMLNPWACLLPALCIVVVVQVVSFHSERWSQS</sequence>
<dbReference type="GO" id="GO:0005886">
    <property type="term" value="C:plasma membrane"/>
    <property type="evidence" value="ECO:0007669"/>
    <property type="project" value="UniProtKB-SubCell"/>
</dbReference>
<feature type="transmembrane region" description="Helical" evidence="8">
    <location>
        <begin position="181"/>
        <end position="201"/>
    </location>
</feature>
<gene>
    <name evidence="9" type="ORF">SYMBAF_06075</name>
</gene>
<evidence type="ECO:0000256" key="2">
    <source>
        <dbReference type="ARBA" id="ARBA00022448"/>
    </source>
</evidence>
<organism evidence="9 10">
    <name type="scientific">Serratia symbiotica</name>
    <dbReference type="NCBI Taxonomy" id="138074"/>
    <lineage>
        <taxon>Bacteria</taxon>
        <taxon>Pseudomonadati</taxon>
        <taxon>Pseudomonadota</taxon>
        <taxon>Gammaproteobacteria</taxon>
        <taxon>Enterobacterales</taxon>
        <taxon>Yersiniaceae</taxon>
        <taxon>Serratia</taxon>
    </lineage>
</organism>
<dbReference type="InterPro" id="IPR000515">
    <property type="entry name" value="MetI-like"/>
</dbReference>
<feature type="transmembrane region" description="Helical" evidence="8">
    <location>
        <begin position="61"/>
        <end position="85"/>
    </location>
</feature>
<feature type="transmembrane region" description="Helical" evidence="8">
    <location>
        <begin position="149"/>
        <end position="169"/>
    </location>
</feature>